<dbReference type="PANTHER" id="PTHR43739:SF5">
    <property type="entry name" value="EXO-ALPHA-SIALIDASE"/>
    <property type="match status" value="1"/>
</dbReference>
<dbReference type="Gene3D" id="2.130.10.10">
    <property type="entry name" value="YVTN repeat-like/Quinoprotein amine dehydrogenase"/>
    <property type="match status" value="3"/>
</dbReference>
<feature type="compositionally biased region" description="Acidic residues" evidence="1">
    <location>
        <begin position="43"/>
        <end position="54"/>
    </location>
</feature>
<dbReference type="InterPro" id="IPR052025">
    <property type="entry name" value="Xyloglucanase_GH74"/>
</dbReference>
<protein>
    <recommendedName>
        <fullName evidence="5">Exo-alpha-sialidase</fullName>
    </recommendedName>
</protein>
<feature type="chain" id="PRO_5047454601" description="Exo-alpha-sialidase" evidence="2">
    <location>
        <begin position="24"/>
        <end position="998"/>
    </location>
</feature>
<dbReference type="InterPro" id="IPR036278">
    <property type="entry name" value="Sialidase_sf"/>
</dbReference>
<evidence type="ECO:0000313" key="3">
    <source>
        <dbReference type="EMBL" id="MDR7361342.1"/>
    </source>
</evidence>
<evidence type="ECO:0008006" key="5">
    <source>
        <dbReference type="Google" id="ProtNLM"/>
    </source>
</evidence>
<feature type="region of interest" description="Disordered" evidence="1">
    <location>
        <begin position="244"/>
        <end position="265"/>
    </location>
</feature>
<feature type="compositionally biased region" description="Basic residues" evidence="1">
    <location>
        <begin position="105"/>
        <end position="115"/>
    </location>
</feature>
<name>A0ABU2BRS9_9ACTN</name>
<evidence type="ECO:0000313" key="4">
    <source>
        <dbReference type="Proteomes" id="UP001183648"/>
    </source>
</evidence>
<dbReference type="Proteomes" id="UP001183648">
    <property type="component" value="Unassembled WGS sequence"/>
</dbReference>
<dbReference type="RefSeq" id="WP_310299168.1">
    <property type="nucleotide sequence ID" value="NZ_BAAAPS010000014.1"/>
</dbReference>
<evidence type="ECO:0000256" key="2">
    <source>
        <dbReference type="SAM" id="SignalP"/>
    </source>
</evidence>
<dbReference type="SUPFAM" id="SSF110296">
    <property type="entry name" value="Oligoxyloglucan reducing end-specific cellobiohydrolase"/>
    <property type="match status" value="1"/>
</dbReference>
<proteinExistence type="predicted"/>
<feature type="region of interest" description="Disordered" evidence="1">
    <location>
        <begin position="23"/>
        <end position="123"/>
    </location>
</feature>
<dbReference type="SUPFAM" id="SSF50939">
    <property type="entry name" value="Sialidases"/>
    <property type="match status" value="1"/>
</dbReference>
<dbReference type="CDD" id="cd15482">
    <property type="entry name" value="Sialidase_non-viral"/>
    <property type="match status" value="1"/>
</dbReference>
<dbReference type="PROSITE" id="PS51257">
    <property type="entry name" value="PROKAR_LIPOPROTEIN"/>
    <property type="match status" value="1"/>
</dbReference>
<dbReference type="EMBL" id="JAVDYG010000001">
    <property type="protein sequence ID" value="MDR7361342.1"/>
    <property type="molecule type" value="Genomic_DNA"/>
</dbReference>
<feature type="signal peptide" evidence="2">
    <location>
        <begin position="1"/>
        <end position="23"/>
    </location>
</feature>
<gene>
    <name evidence="3" type="ORF">J2S63_000895</name>
</gene>
<reference evidence="3 4" key="1">
    <citation type="submission" date="2023-07" db="EMBL/GenBank/DDBJ databases">
        <title>Sequencing the genomes of 1000 actinobacteria strains.</title>
        <authorList>
            <person name="Klenk H.-P."/>
        </authorList>
    </citation>
    <scope>NUCLEOTIDE SEQUENCE [LARGE SCALE GENOMIC DNA]</scope>
    <source>
        <strain evidence="3 4">DSM 19426</strain>
    </source>
</reference>
<dbReference type="InterPro" id="IPR015943">
    <property type="entry name" value="WD40/YVTN_repeat-like_dom_sf"/>
</dbReference>
<organism evidence="3 4">
    <name type="scientific">Nocardioides marmoribigeumensis</name>
    <dbReference type="NCBI Taxonomy" id="433649"/>
    <lineage>
        <taxon>Bacteria</taxon>
        <taxon>Bacillati</taxon>
        <taxon>Actinomycetota</taxon>
        <taxon>Actinomycetes</taxon>
        <taxon>Propionibacteriales</taxon>
        <taxon>Nocardioidaceae</taxon>
        <taxon>Nocardioides</taxon>
    </lineage>
</organism>
<evidence type="ECO:0000256" key="1">
    <source>
        <dbReference type="SAM" id="MobiDB-lite"/>
    </source>
</evidence>
<keyword evidence="4" id="KW-1185">Reference proteome</keyword>
<dbReference type="PANTHER" id="PTHR43739">
    <property type="entry name" value="XYLOGLUCANASE (EUROFUNG)"/>
    <property type="match status" value="1"/>
</dbReference>
<accession>A0ABU2BRS9</accession>
<keyword evidence="2" id="KW-0732">Signal</keyword>
<feature type="compositionally biased region" description="Basic and acidic residues" evidence="1">
    <location>
        <begin position="62"/>
        <end position="80"/>
    </location>
</feature>
<comment type="caution">
    <text evidence="3">The sequence shown here is derived from an EMBL/GenBank/DDBJ whole genome shotgun (WGS) entry which is preliminary data.</text>
</comment>
<sequence length="998" mass="104948">MKHRSWIALIAVLLMLAAVGCTSGGGDRSSSAHPGVGHRDGDFAAESEDEEESEERPNGYAEPRKEARFETAVGEADRKGPSNPAAEQVDNRAYPRSYVDDKRSRGARAKYQRTAHKADRSDYGSQKTFAASLSATPGAWQALGPVTPDVASQASQFYDYRTQSGPSTQESGRVTALAIDPSCGKSSAPSGAPCRLWVAAAGGGIWRTDDALAAHPAWIAPPGDLPTNAFGSLVVDPNDASGNTLYAGSGEPNGSGDSEAGLGLFKSTDGGRSWSLVPGSASVATNRSIGSIAIRQGRPDTIVIGTAVARHGSSSVNGGRRTPPNAPALGVYRSTDGGASFTLSTDLQSKTPANGTPPGAGTGSDWFQGGVTKLQFDPVTPGTLYAGVLGYGVWRSADGGATWTQVFQTMNPDDLFGDRTEFSAVPLGGGRTRIYLGDSSDDLGVAKVYRTDDAAAIAGAPDGGYDNAGWTELSSSQNGTNGFLAYNYCQNGQCGYDDFVVSPAEQPGVAGGTGDLWLGGSMNYDELPGYAGAPPRSNGRGVIRSTNAGAPAADVTWADMSATIGSAPSYPFTKGIHPDQHAVVFASADPRIAFVGSDGGVVRIDLRTTTDKSAACDTRKNAATDEPLGPEDLADCKRLLKAIPGAIEPLNDGLNTIQFQSLSYNPSNPTGSLLGGTQDNGTWSFTGSPTWFETIGGDGGQSGFDIARTQTRYHNYYDATPEVNFKGDDPTTWLAIYDPLQSSKENRSFYVPFKADPQVGGRAFIGLEHVWRTDDNGGPRAYLEEHCNALTRDAGPCGDWVPMGNDLTSGSVNDRGGQFVVATERAESDKNTMWAATRTGRLWISKDAGSANPRTVHFTRLDTASTPGRFISGIAIDGRDPNHAWVSYSGYGAYTPGTPQHVIEVRYDARNPQRTTYTDRSYDLGDQPVTGIARNDSNGDLYAATDFGVLRLPAGGTSWLRAGTGFPNAAVYGLTLAQDAHVLYAASHGRGAWSLTLP</sequence>
<feature type="region of interest" description="Disordered" evidence="1">
    <location>
        <begin position="345"/>
        <end position="365"/>
    </location>
</feature>